<comment type="caution">
    <text evidence="1">The sequence shown here is derived from an EMBL/GenBank/DDBJ whole genome shotgun (WGS) entry which is preliminary data.</text>
</comment>
<evidence type="ECO:0000313" key="2">
    <source>
        <dbReference type="Proteomes" id="UP001632037"/>
    </source>
</evidence>
<keyword evidence="2" id="KW-1185">Reference proteome</keyword>
<reference evidence="1 2" key="1">
    <citation type="submission" date="2024-09" db="EMBL/GenBank/DDBJ databases">
        <title>Genome sequencing and assembly of Phytophthora oleae, isolate VK10A, causative agent of rot of olive drupes.</title>
        <authorList>
            <person name="Conti Taguali S."/>
            <person name="Riolo M."/>
            <person name="La Spada F."/>
            <person name="Cacciola S.O."/>
            <person name="Dionisio G."/>
        </authorList>
    </citation>
    <scope>NUCLEOTIDE SEQUENCE [LARGE SCALE GENOMIC DNA]</scope>
    <source>
        <strain evidence="1 2">VK10A</strain>
    </source>
</reference>
<protein>
    <submittedName>
        <fullName evidence="1">Uncharacterized protein</fullName>
    </submittedName>
</protein>
<dbReference type="EMBL" id="JBIMZQ010000001">
    <property type="protein sequence ID" value="KAL3674527.1"/>
    <property type="molecule type" value="Genomic_DNA"/>
</dbReference>
<sequence length="110" mass="12482">MSSPSSPRRQSSALLPAEAFSTDVDSDFLPWQIAFRVKFPSEKIGLRFHPAQFPDTGNGIYTIRLLELTKVRLYSINRHCNLHMIVLNRDLTEVGQLISTTSTYSLVRNT</sequence>
<organism evidence="1 2">
    <name type="scientific">Phytophthora oleae</name>
    <dbReference type="NCBI Taxonomy" id="2107226"/>
    <lineage>
        <taxon>Eukaryota</taxon>
        <taxon>Sar</taxon>
        <taxon>Stramenopiles</taxon>
        <taxon>Oomycota</taxon>
        <taxon>Peronosporomycetes</taxon>
        <taxon>Peronosporales</taxon>
        <taxon>Peronosporaceae</taxon>
        <taxon>Phytophthora</taxon>
    </lineage>
</organism>
<gene>
    <name evidence="1" type="ORF">V7S43_000475</name>
</gene>
<evidence type="ECO:0000313" key="1">
    <source>
        <dbReference type="EMBL" id="KAL3674527.1"/>
    </source>
</evidence>
<dbReference type="Proteomes" id="UP001632037">
    <property type="component" value="Unassembled WGS sequence"/>
</dbReference>
<accession>A0ABD3G8L2</accession>
<dbReference type="AlphaFoldDB" id="A0ABD3G8L2"/>
<proteinExistence type="predicted"/>
<name>A0ABD3G8L2_9STRA</name>